<name>A0A6V7NXQ3_ANACO</name>
<proteinExistence type="predicted"/>
<reference evidence="2" key="1">
    <citation type="submission" date="2020-07" db="EMBL/GenBank/DDBJ databases">
        <authorList>
            <person name="Lin J."/>
        </authorList>
    </citation>
    <scope>NUCLEOTIDE SEQUENCE</scope>
</reference>
<protein>
    <submittedName>
        <fullName evidence="2">Uncharacterized protein</fullName>
    </submittedName>
</protein>
<dbReference type="AlphaFoldDB" id="A0A6V7NXQ3"/>
<dbReference type="EMBL" id="LR862143">
    <property type="protein sequence ID" value="CAD1823392.1"/>
    <property type="molecule type" value="Genomic_DNA"/>
</dbReference>
<gene>
    <name evidence="2" type="ORF">CB5_LOCUS6603</name>
</gene>
<feature type="compositionally biased region" description="Polar residues" evidence="1">
    <location>
        <begin position="53"/>
        <end position="83"/>
    </location>
</feature>
<organism evidence="2">
    <name type="scientific">Ananas comosus var. bracteatus</name>
    <name type="common">red pineapple</name>
    <dbReference type="NCBI Taxonomy" id="296719"/>
    <lineage>
        <taxon>Eukaryota</taxon>
        <taxon>Viridiplantae</taxon>
        <taxon>Streptophyta</taxon>
        <taxon>Embryophyta</taxon>
        <taxon>Tracheophyta</taxon>
        <taxon>Spermatophyta</taxon>
        <taxon>Magnoliopsida</taxon>
        <taxon>Liliopsida</taxon>
        <taxon>Poales</taxon>
        <taxon>Bromeliaceae</taxon>
        <taxon>Bromelioideae</taxon>
        <taxon>Ananas</taxon>
    </lineage>
</organism>
<sequence length="113" mass="12698">MVEPTPPPCAPAAMRRACHLLLDLRRRIVAVPALPAVALPPAPLNPRAAWRIGSQQDTECNNRSTRSTDTECNNRPTRSTDMECNNRPTRTLPTLCPLTEALYPQAEVWLWRK</sequence>
<evidence type="ECO:0000313" key="2">
    <source>
        <dbReference type="EMBL" id="CAD1823392.1"/>
    </source>
</evidence>
<evidence type="ECO:0000256" key="1">
    <source>
        <dbReference type="SAM" id="MobiDB-lite"/>
    </source>
</evidence>
<accession>A0A6V7NXQ3</accession>
<feature type="region of interest" description="Disordered" evidence="1">
    <location>
        <begin position="53"/>
        <end position="90"/>
    </location>
</feature>